<dbReference type="HAMAP" id="MF_01393">
    <property type="entry name" value="ATP_synth_a_bact"/>
    <property type="match status" value="1"/>
</dbReference>
<evidence type="ECO:0000256" key="12">
    <source>
        <dbReference type="HAMAP-Rule" id="MF_01393"/>
    </source>
</evidence>
<gene>
    <name evidence="12" type="primary">atpB</name>
    <name evidence="14" type="ORF">GGQ74_001751</name>
</gene>
<feature type="transmembrane region" description="Helical" evidence="12">
    <location>
        <begin position="84"/>
        <end position="107"/>
    </location>
</feature>
<dbReference type="InterPro" id="IPR045082">
    <property type="entry name" value="ATP_syn_F0_a_bact/chloroplast"/>
</dbReference>
<keyword evidence="6 12" id="KW-0812">Transmembrane</keyword>
<feature type="transmembrane region" description="Helical" evidence="12">
    <location>
        <begin position="113"/>
        <end position="134"/>
    </location>
</feature>
<keyword evidence="15" id="KW-1185">Reference proteome</keyword>
<dbReference type="PANTHER" id="PTHR42823:SF3">
    <property type="entry name" value="ATP SYNTHASE SUBUNIT A, CHLOROPLASTIC"/>
    <property type="match status" value="1"/>
</dbReference>
<accession>A0A846QIL7</accession>
<comment type="subcellular location">
    <subcellularLocation>
        <location evidence="12 13">Cell membrane</location>
        <topology evidence="12 13">Multi-pass membrane protein</topology>
    </subcellularLocation>
    <subcellularLocation>
        <location evidence="1">Membrane</location>
        <topology evidence="1">Multi-pass membrane protein</topology>
    </subcellularLocation>
</comment>
<evidence type="ECO:0000256" key="2">
    <source>
        <dbReference type="ARBA" id="ARBA00006810"/>
    </source>
</evidence>
<evidence type="ECO:0000256" key="4">
    <source>
        <dbReference type="ARBA" id="ARBA00022475"/>
    </source>
</evidence>
<keyword evidence="3 12" id="KW-0813">Transport</keyword>
<dbReference type="GO" id="GO:0042777">
    <property type="term" value="P:proton motive force-driven plasma membrane ATP synthesis"/>
    <property type="evidence" value="ECO:0007669"/>
    <property type="project" value="TreeGrafter"/>
</dbReference>
<evidence type="ECO:0000256" key="6">
    <source>
        <dbReference type="ARBA" id="ARBA00022692"/>
    </source>
</evidence>
<dbReference type="CDD" id="cd00310">
    <property type="entry name" value="ATP-synt_Fo_a_6"/>
    <property type="match status" value="1"/>
</dbReference>
<evidence type="ECO:0000313" key="14">
    <source>
        <dbReference type="EMBL" id="NJB68078.1"/>
    </source>
</evidence>
<evidence type="ECO:0000256" key="7">
    <source>
        <dbReference type="ARBA" id="ARBA00022781"/>
    </source>
</evidence>
<dbReference type="EMBL" id="JAATJA010000002">
    <property type="protein sequence ID" value="NJB68078.1"/>
    <property type="molecule type" value="Genomic_DNA"/>
</dbReference>
<feature type="transmembrane region" description="Helical" evidence="12">
    <location>
        <begin position="171"/>
        <end position="193"/>
    </location>
</feature>
<organism evidence="14 15">
    <name type="scientific">Desulfobaculum xiamenense</name>
    <dbReference type="NCBI Taxonomy" id="995050"/>
    <lineage>
        <taxon>Bacteria</taxon>
        <taxon>Pseudomonadati</taxon>
        <taxon>Thermodesulfobacteriota</taxon>
        <taxon>Desulfovibrionia</taxon>
        <taxon>Desulfovibrionales</taxon>
        <taxon>Desulfovibrionaceae</taxon>
        <taxon>Desulfobaculum</taxon>
    </lineage>
</organism>
<evidence type="ECO:0000256" key="8">
    <source>
        <dbReference type="ARBA" id="ARBA00022989"/>
    </source>
</evidence>
<feature type="transmembrane region" description="Helical" evidence="12">
    <location>
        <begin position="199"/>
        <end position="222"/>
    </location>
</feature>
<dbReference type="Pfam" id="PF00119">
    <property type="entry name" value="ATP-synt_A"/>
    <property type="match status" value="1"/>
</dbReference>
<keyword evidence="11 12" id="KW-0066">ATP synthesis</keyword>
<evidence type="ECO:0000313" key="15">
    <source>
        <dbReference type="Proteomes" id="UP000580856"/>
    </source>
</evidence>
<dbReference type="GO" id="GO:0046933">
    <property type="term" value="F:proton-transporting ATP synthase activity, rotational mechanism"/>
    <property type="evidence" value="ECO:0007669"/>
    <property type="project" value="UniProtKB-UniRule"/>
</dbReference>
<dbReference type="SUPFAM" id="SSF81336">
    <property type="entry name" value="F1F0 ATP synthase subunit A"/>
    <property type="match status" value="1"/>
</dbReference>
<dbReference type="Gene3D" id="1.20.120.220">
    <property type="entry name" value="ATP synthase, F0 complex, subunit A"/>
    <property type="match status" value="1"/>
</dbReference>
<dbReference type="RefSeq" id="WP_167941173.1">
    <property type="nucleotide sequence ID" value="NZ_JAATJA010000002.1"/>
</dbReference>
<comment type="similarity">
    <text evidence="2 12 13">Belongs to the ATPase A chain family.</text>
</comment>
<name>A0A846QIL7_9BACT</name>
<dbReference type="Proteomes" id="UP000580856">
    <property type="component" value="Unassembled WGS sequence"/>
</dbReference>
<dbReference type="GO" id="GO:0005886">
    <property type="term" value="C:plasma membrane"/>
    <property type="evidence" value="ECO:0007669"/>
    <property type="project" value="UniProtKB-SubCell"/>
</dbReference>
<evidence type="ECO:0000256" key="3">
    <source>
        <dbReference type="ARBA" id="ARBA00022448"/>
    </source>
</evidence>
<evidence type="ECO:0000256" key="11">
    <source>
        <dbReference type="ARBA" id="ARBA00023310"/>
    </source>
</evidence>
<dbReference type="InterPro" id="IPR000568">
    <property type="entry name" value="ATP_synth_F0_asu"/>
</dbReference>
<evidence type="ECO:0000256" key="9">
    <source>
        <dbReference type="ARBA" id="ARBA00023065"/>
    </source>
</evidence>
<feature type="transmembrane region" description="Helical" evidence="12">
    <location>
        <begin position="20"/>
        <end position="39"/>
    </location>
</feature>
<keyword evidence="10 12" id="KW-0472">Membrane</keyword>
<sequence length="230" mass="24865">MEITPDMAVYWRFGPAVLNRTIVLTWLVMVLLVGASWLVTRRMVAHGDILAGVRVPRWQTVLEATVLAALGQAREILNADAGRLMPFLTTLFLFIAVSNLVGSIPGFDAPTGSLSTTVALALCVFVLVPAHGIMRVGFRAYLRNYLQPTALMLPLNVFAELSRTMALAVRLFGNVMSGRMMGAILLVIAPLFVPVPMLALGLLLGMVQAYIFAVLAAVYIAAGIETESQH</sequence>
<dbReference type="PRINTS" id="PR00123">
    <property type="entry name" value="ATPASEA"/>
</dbReference>
<keyword evidence="9 12" id="KW-0406">Ion transport</keyword>
<evidence type="ECO:0000256" key="10">
    <source>
        <dbReference type="ARBA" id="ARBA00023136"/>
    </source>
</evidence>
<dbReference type="NCBIfam" id="TIGR01131">
    <property type="entry name" value="ATP_synt_6_or_A"/>
    <property type="match status" value="1"/>
</dbReference>
<keyword evidence="5 12" id="KW-0138">CF(0)</keyword>
<dbReference type="NCBIfam" id="NF004481">
    <property type="entry name" value="PRK05815.2-3"/>
    <property type="match status" value="1"/>
</dbReference>
<dbReference type="AlphaFoldDB" id="A0A846QIL7"/>
<dbReference type="InterPro" id="IPR023011">
    <property type="entry name" value="ATP_synth_F0_asu_AS"/>
</dbReference>
<keyword evidence="4 12" id="KW-1003">Cell membrane</keyword>
<protein>
    <recommendedName>
        <fullName evidence="12 13">ATP synthase subunit a</fullName>
    </recommendedName>
    <alternativeName>
        <fullName evidence="12">ATP synthase F0 sector subunit a</fullName>
    </alternativeName>
    <alternativeName>
        <fullName evidence="12">F-ATPase subunit 6</fullName>
    </alternativeName>
</protein>
<evidence type="ECO:0000256" key="1">
    <source>
        <dbReference type="ARBA" id="ARBA00004141"/>
    </source>
</evidence>
<comment type="function">
    <text evidence="12 13">Key component of the proton channel; it plays a direct role in the translocation of protons across the membrane.</text>
</comment>
<reference evidence="14 15" key="1">
    <citation type="submission" date="2020-03" db="EMBL/GenBank/DDBJ databases">
        <title>Genomic Encyclopedia of Type Strains, Phase IV (KMG-IV): sequencing the most valuable type-strain genomes for metagenomic binning, comparative biology and taxonomic classification.</title>
        <authorList>
            <person name="Goeker M."/>
        </authorList>
    </citation>
    <scope>NUCLEOTIDE SEQUENCE [LARGE SCALE GENOMIC DNA]</scope>
    <source>
        <strain evidence="14 15">DSM 24233</strain>
    </source>
</reference>
<dbReference type="PROSITE" id="PS00449">
    <property type="entry name" value="ATPASE_A"/>
    <property type="match status" value="1"/>
</dbReference>
<comment type="caution">
    <text evidence="14">The sequence shown here is derived from an EMBL/GenBank/DDBJ whole genome shotgun (WGS) entry which is preliminary data.</text>
</comment>
<keyword evidence="8 12" id="KW-1133">Transmembrane helix</keyword>
<evidence type="ECO:0000256" key="5">
    <source>
        <dbReference type="ARBA" id="ARBA00022547"/>
    </source>
</evidence>
<dbReference type="PANTHER" id="PTHR42823">
    <property type="entry name" value="ATP SYNTHASE SUBUNIT A, CHLOROPLASTIC"/>
    <property type="match status" value="1"/>
</dbReference>
<dbReference type="InterPro" id="IPR035908">
    <property type="entry name" value="F0_ATP_A_sf"/>
</dbReference>
<proteinExistence type="inferred from homology"/>
<keyword evidence="7 12" id="KW-0375">Hydrogen ion transport</keyword>
<evidence type="ECO:0000256" key="13">
    <source>
        <dbReference type="RuleBase" id="RU000483"/>
    </source>
</evidence>
<dbReference type="GO" id="GO:0045259">
    <property type="term" value="C:proton-transporting ATP synthase complex"/>
    <property type="evidence" value="ECO:0007669"/>
    <property type="project" value="UniProtKB-KW"/>
</dbReference>